<dbReference type="OrthoDB" id="5395975at2759"/>
<keyword evidence="3" id="KW-1185">Reference proteome</keyword>
<evidence type="ECO:0000313" key="2">
    <source>
        <dbReference type="EMBL" id="KIW92272.1"/>
    </source>
</evidence>
<proteinExistence type="predicted"/>
<feature type="compositionally biased region" description="Low complexity" evidence="1">
    <location>
        <begin position="16"/>
        <end position="31"/>
    </location>
</feature>
<feature type="region of interest" description="Disordered" evidence="1">
    <location>
        <begin position="13"/>
        <end position="97"/>
    </location>
</feature>
<dbReference type="VEuPathDB" id="FungiDB:Z519_07256"/>
<reference evidence="2" key="1">
    <citation type="submission" date="2015-01" db="EMBL/GenBank/DDBJ databases">
        <title>The Genome Sequence of Cladophialophora bantiana CBS 173.52.</title>
        <authorList>
            <consortium name="The Broad Institute Genomics Platform"/>
            <person name="Cuomo C."/>
            <person name="de Hoog S."/>
            <person name="Gorbushina A."/>
            <person name="Stielow B."/>
            <person name="Teixiera M."/>
            <person name="Abouelleil A."/>
            <person name="Chapman S.B."/>
            <person name="Priest M."/>
            <person name="Young S.K."/>
            <person name="Wortman J."/>
            <person name="Nusbaum C."/>
            <person name="Birren B."/>
        </authorList>
    </citation>
    <scope>NUCLEOTIDE SEQUENCE [LARGE SCALE GENOMIC DNA]</scope>
    <source>
        <strain evidence="2">CBS 173.52</strain>
    </source>
</reference>
<sequence length="316" mass="35160">MDYCNIEDVEVAAAQASDGDATDSTESASSSQLRSNAIWRVNTHEPLPPKTFSVVDLTSPARPDGPGYLGPNPRSVKTNGSRPQASPMASLAASPTPRPQIDHQIRLLPAEIRAPNPQGGQLEFTTHLTQTLKKMTNGEAPLLKHFRPAFVSRDIKVLERGYWQFWIKIAEESIVKESRQPPRATLKLLGSTARKERGKAAGVRELKALWTECEFLQFWKNVTVVIESGKVGWATRMTKELESDSLWKIRAFTWGETLGHIWMLFLVLSDRLTGKVYMEWISGDGAVVVQMSHGKRQSGVWMRKGPEGARGVWSLG</sequence>
<gene>
    <name evidence="2" type="ORF">Z519_07256</name>
</gene>
<dbReference type="HOGENOM" id="CLU_031892_0_1_1"/>
<dbReference type="AlphaFoldDB" id="A0A0D2G0K0"/>
<organism evidence="2 3">
    <name type="scientific">Cladophialophora bantiana (strain ATCC 10958 / CBS 173.52 / CDC B-1940 / NIH 8579)</name>
    <name type="common">Xylohypha bantiana</name>
    <dbReference type="NCBI Taxonomy" id="1442370"/>
    <lineage>
        <taxon>Eukaryota</taxon>
        <taxon>Fungi</taxon>
        <taxon>Dikarya</taxon>
        <taxon>Ascomycota</taxon>
        <taxon>Pezizomycotina</taxon>
        <taxon>Eurotiomycetes</taxon>
        <taxon>Chaetothyriomycetidae</taxon>
        <taxon>Chaetothyriales</taxon>
        <taxon>Herpotrichiellaceae</taxon>
        <taxon>Cladophialophora</taxon>
    </lineage>
</organism>
<dbReference type="EMBL" id="KN846989">
    <property type="protein sequence ID" value="KIW92272.1"/>
    <property type="molecule type" value="Genomic_DNA"/>
</dbReference>
<accession>A0A0D2G0K0</accession>
<dbReference type="RefSeq" id="XP_016618941.1">
    <property type="nucleotide sequence ID" value="XM_016764991.1"/>
</dbReference>
<dbReference type="Proteomes" id="UP000053789">
    <property type="component" value="Unassembled WGS sequence"/>
</dbReference>
<protein>
    <submittedName>
        <fullName evidence="2">Uncharacterized protein</fullName>
    </submittedName>
</protein>
<dbReference type="GeneID" id="27700184"/>
<evidence type="ECO:0000313" key="3">
    <source>
        <dbReference type="Proteomes" id="UP000053789"/>
    </source>
</evidence>
<name>A0A0D2G0K0_CLAB1</name>
<feature type="compositionally biased region" description="Polar residues" evidence="1">
    <location>
        <begin position="75"/>
        <end position="84"/>
    </location>
</feature>
<evidence type="ECO:0000256" key="1">
    <source>
        <dbReference type="SAM" id="MobiDB-lite"/>
    </source>
</evidence>